<dbReference type="GO" id="GO:0051301">
    <property type="term" value="P:cell division"/>
    <property type="evidence" value="ECO:0007669"/>
    <property type="project" value="UniProtKB-KW"/>
</dbReference>
<dbReference type="GeneID" id="89335188"/>
<feature type="coiled-coil region" evidence="1">
    <location>
        <begin position="24"/>
        <end position="51"/>
    </location>
</feature>
<sequence>MFEKKLPFIFNSEKRRKAQLGKILTEISLKLKDQQTRLEEAIRRLKDRDKELFEKVVRAQVEGDDAKAKIYAQEIADIRRIIKVIYTAFLAIEKVRLKLDTVQELQGVSLVLYPVAKILGDLKDQIKGIAPEVAIALDSIISSVNGIAVETGAINDRGVIPAVVDEQARQILDEAQKMAEVKVKELLPDLPHPPIEQQSRLQQTKPTVRKITERDLLDYIVSNGGFLDIEHFSKTYGIEKEDVLKLLKILQNKGLVAVES</sequence>
<accession>A0AAX4L319</accession>
<dbReference type="EMBL" id="CP146016">
    <property type="protein sequence ID" value="WWQ60588.1"/>
    <property type="molecule type" value="Genomic_DNA"/>
</dbReference>
<evidence type="ECO:0000313" key="2">
    <source>
        <dbReference type="EMBL" id="WWQ60588.1"/>
    </source>
</evidence>
<gene>
    <name evidence="2" type="primary">cdvB</name>
    <name evidence="2" type="ORF">V6M85_00425</name>
</gene>
<keyword evidence="2" id="KW-0132">Cell division</keyword>
<keyword evidence="2" id="KW-0131">Cell cycle</keyword>
<proteinExistence type="predicted"/>
<dbReference type="InterPro" id="IPR036388">
    <property type="entry name" value="WH-like_DNA-bd_sf"/>
</dbReference>
<name>A0AAX4L319_9CREN</name>
<organism evidence="2 3">
    <name type="scientific">Sulfolobus tengchongensis</name>
    <dbReference type="NCBI Taxonomy" id="207809"/>
    <lineage>
        <taxon>Archaea</taxon>
        <taxon>Thermoproteota</taxon>
        <taxon>Thermoprotei</taxon>
        <taxon>Sulfolobales</taxon>
        <taxon>Sulfolobaceae</taxon>
        <taxon>Sulfolobus</taxon>
    </lineage>
</organism>
<dbReference type="RefSeq" id="WP_338601584.1">
    <property type="nucleotide sequence ID" value="NZ_CP146016.1"/>
</dbReference>
<dbReference type="InterPro" id="IPR053654">
    <property type="entry name" value="Cell_Div_Complex_Comp"/>
</dbReference>
<dbReference type="NCBIfam" id="NF041008">
    <property type="entry name" value="cell_div_CdvB"/>
    <property type="match status" value="1"/>
</dbReference>
<dbReference type="Gene3D" id="6.10.140.1230">
    <property type="match status" value="1"/>
</dbReference>
<dbReference type="Proteomes" id="UP001432202">
    <property type="component" value="Chromosome"/>
</dbReference>
<dbReference type="Gene3D" id="1.10.10.10">
    <property type="entry name" value="Winged helix-like DNA-binding domain superfamily/Winged helix DNA-binding domain"/>
    <property type="match status" value="1"/>
</dbReference>
<keyword evidence="1" id="KW-0175">Coiled coil</keyword>
<evidence type="ECO:0000256" key="1">
    <source>
        <dbReference type="SAM" id="Coils"/>
    </source>
</evidence>
<dbReference type="AlphaFoldDB" id="A0AAX4L319"/>
<reference evidence="2 3" key="1">
    <citation type="submission" date="2024-02" db="EMBL/GenBank/DDBJ databases">
        <title>STSV induces naive adaptation in Sulfolobus.</title>
        <authorList>
            <person name="Xiang X."/>
            <person name="Song M."/>
        </authorList>
    </citation>
    <scope>NUCLEOTIDE SEQUENCE [LARGE SCALE GENOMIC DNA]</scope>
    <source>
        <strain evidence="2 3">RT2</strain>
    </source>
</reference>
<keyword evidence="3" id="KW-1185">Reference proteome</keyword>
<evidence type="ECO:0000313" key="3">
    <source>
        <dbReference type="Proteomes" id="UP001432202"/>
    </source>
</evidence>
<protein>
    <submittedName>
        <fullName evidence="2">Cell division protein CdvB</fullName>
    </submittedName>
</protein>